<sequence>MSTAVETFSRQLPNGTTLSCRATGAAGQDRPLMLFVHGFPEAAFVWDALMQHFAQPEHGGFRCLAPNLRGFEHSSAPREVADYRPHLLMQDLRQLVASERPDGQIHTLVAHDWGGALAWGVANAWPDQVARLVSINSPHPATFARELAHNPEQQAASAYMHWLAKPGSEALLAENDFARLIAMLGDSAGPDGQPWLTESVKAQYRAVWRQGLTGACNLYRVTPMKPPLPGQPVNLPELPPERVRVDVPTLVIWGTEDRALRPGLLDGLDAHVPRLTVQRVPGASHWIVHEQPQQVAQAIAAFQART</sequence>
<evidence type="ECO:0000259" key="2">
    <source>
        <dbReference type="Pfam" id="PF00561"/>
    </source>
</evidence>
<dbReference type="SUPFAM" id="SSF53474">
    <property type="entry name" value="alpha/beta-Hydrolases"/>
    <property type="match status" value="1"/>
</dbReference>
<dbReference type="OrthoDB" id="2987348at2"/>
<evidence type="ECO:0000313" key="4">
    <source>
        <dbReference type="Proteomes" id="UP000196138"/>
    </source>
</evidence>
<name>A0A1Y0ESC3_9BURK</name>
<dbReference type="Gene3D" id="3.40.50.1820">
    <property type="entry name" value="alpha/beta hydrolase"/>
    <property type="match status" value="1"/>
</dbReference>
<dbReference type="EMBL" id="CP021455">
    <property type="protein sequence ID" value="ARU06271.1"/>
    <property type="molecule type" value="Genomic_DNA"/>
</dbReference>
<dbReference type="PRINTS" id="PR00412">
    <property type="entry name" value="EPOXHYDRLASE"/>
</dbReference>
<dbReference type="InterPro" id="IPR029058">
    <property type="entry name" value="AB_hydrolase_fold"/>
</dbReference>
<dbReference type="Proteomes" id="UP000196138">
    <property type="component" value="Chromosome"/>
</dbReference>
<dbReference type="InterPro" id="IPR000639">
    <property type="entry name" value="Epox_hydrolase-like"/>
</dbReference>
<dbReference type="RefSeq" id="WP_087283254.1">
    <property type="nucleotide sequence ID" value="NZ_CP021455.1"/>
</dbReference>
<keyword evidence="4" id="KW-1185">Reference proteome</keyword>
<protein>
    <submittedName>
        <fullName evidence="3">Alpha/beta hydrolase</fullName>
    </submittedName>
</protein>
<organism evidence="3 4">
    <name type="scientific">Comamonas serinivorans</name>
    <dbReference type="NCBI Taxonomy" id="1082851"/>
    <lineage>
        <taxon>Bacteria</taxon>
        <taxon>Pseudomonadati</taxon>
        <taxon>Pseudomonadota</taxon>
        <taxon>Betaproteobacteria</taxon>
        <taxon>Burkholderiales</taxon>
        <taxon>Comamonadaceae</taxon>
        <taxon>Comamonas</taxon>
    </lineage>
</organism>
<dbReference type="InterPro" id="IPR000073">
    <property type="entry name" value="AB_hydrolase_1"/>
</dbReference>
<dbReference type="Pfam" id="PF00561">
    <property type="entry name" value="Abhydrolase_1"/>
    <property type="match status" value="1"/>
</dbReference>
<dbReference type="PANTHER" id="PTHR43329">
    <property type="entry name" value="EPOXIDE HYDROLASE"/>
    <property type="match status" value="1"/>
</dbReference>
<dbReference type="KEGG" id="cser:CCO03_17730"/>
<proteinExistence type="predicted"/>
<reference evidence="3 4" key="1">
    <citation type="submission" date="2017-05" db="EMBL/GenBank/DDBJ databases">
        <authorList>
            <person name="Song R."/>
            <person name="Chenine A.L."/>
            <person name="Ruprecht R.M."/>
        </authorList>
    </citation>
    <scope>NUCLEOTIDE SEQUENCE [LARGE SCALE GENOMIC DNA]</scope>
    <source>
        <strain evidence="3 4">DSM 26136</strain>
    </source>
</reference>
<feature type="domain" description="AB hydrolase-1" evidence="2">
    <location>
        <begin position="31"/>
        <end position="291"/>
    </location>
</feature>
<accession>A0A1Y0ESC3</accession>
<evidence type="ECO:0000313" key="3">
    <source>
        <dbReference type="EMBL" id="ARU06271.1"/>
    </source>
</evidence>
<keyword evidence="1 3" id="KW-0378">Hydrolase</keyword>
<evidence type="ECO:0000256" key="1">
    <source>
        <dbReference type="ARBA" id="ARBA00022801"/>
    </source>
</evidence>
<dbReference type="AlphaFoldDB" id="A0A1Y0ESC3"/>
<gene>
    <name evidence="3" type="ORF">CCO03_17730</name>
</gene>
<dbReference type="PRINTS" id="PR00111">
    <property type="entry name" value="ABHYDROLASE"/>
</dbReference>
<dbReference type="GO" id="GO:0016787">
    <property type="term" value="F:hydrolase activity"/>
    <property type="evidence" value="ECO:0007669"/>
    <property type="project" value="UniProtKB-KW"/>
</dbReference>